<dbReference type="Pfam" id="PF04006">
    <property type="entry name" value="Mpp10"/>
    <property type="match status" value="1"/>
</dbReference>
<keyword evidence="5 8" id="KW-0687">Ribonucleoprotein</keyword>
<dbReference type="InterPro" id="IPR012173">
    <property type="entry name" value="Mpp10"/>
</dbReference>
<accession>A0A3R7LPG6</accession>
<feature type="compositionally biased region" description="Basic and acidic residues" evidence="7">
    <location>
        <begin position="400"/>
        <end position="412"/>
    </location>
</feature>
<proteinExistence type="inferred from homology"/>
<keyword evidence="9" id="KW-1185">Reference proteome</keyword>
<reference evidence="8 9" key="1">
    <citation type="submission" date="2018-04" db="EMBL/GenBank/DDBJ databases">
        <authorList>
            <person name="Zhang X."/>
            <person name="Yuan J."/>
            <person name="Li F."/>
            <person name="Xiang J."/>
        </authorList>
    </citation>
    <scope>NUCLEOTIDE SEQUENCE [LARGE SCALE GENOMIC DNA]</scope>
    <source>
        <tissue evidence="8">Muscle</tissue>
    </source>
</reference>
<comment type="subcellular location">
    <subcellularLocation>
        <location evidence="1">Nucleus</location>
        <location evidence="1">Nucleolus</location>
    </subcellularLocation>
</comment>
<evidence type="ECO:0000313" key="9">
    <source>
        <dbReference type="Proteomes" id="UP000283509"/>
    </source>
</evidence>
<dbReference type="PIRSF" id="PIRSF017300">
    <property type="entry name" value="snoRNP_Mpp10"/>
    <property type="match status" value="1"/>
</dbReference>
<dbReference type="GO" id="GO:0006364">
    <property type="term" value="P:rRNA processing"/>
    <property type="evidence" value="ECO:0007669"/>
    <property type="project" value="UniProtKB-KW"/>
</dbReference>
<keyword evidence="3" id="KW-0698">rRNA processing</keyword>
<feature type="compositionally biased region" description="Acidic residues" evidence="7">
    <location>
        <begin position="147"/>
        <end position="161"/>
    </location>
</feature>
<evidence type="ECO:0000256" key="5">
    <source>
        <dbReference type="ARBA" id="ARBA00023274"/>
    </source>
</evidence>
<feature type="compositionally biased region" description="Basic and acidic residues" evidence="7">
    <location>
        <begin position="162"/>
        <end position="175"/>
    </location>
</feature>
<reference evidence="8 9" key="2">
    <citation type="submission" date="2019-01" db="EMBL/GenBank/DDBJ databases">
        <title>The decoding of complex shrimp genome reveals the adaptation for benthos swimmer, frequently molting mechanism and breeding impact on genome.</title>
        <authorList>
            <person name="Sun Y."/>
            <person name="Gao Y."/>
            <person name="Yu Y."/>
        </authorList>
    </citation>
    <scope>NUCLEOTIDE SEQUENCE [LARGE SCALE GENOMIC DNA]</scope>
    <source>
        <tissue evidence="8">Muscle</tissue>
    </source>
</reference>
<feature type="region of interest" description="Disordered" evidence="7">
    <location>
        <begin position="393"/>
        <end position="448"/>
    </location>
</feature>
<dbReference type="EMBL" id="QCYY01004495">
    <property type="protein sequence ID" value="ROT60896.1"/>
    <property type="molecule type" value="Genomic_DNA"/>
</dbReference>
<dbReference type="PANTHER" id="PTHR17039">
    <property type="entry name" value="U3 SMALL NUCLEOLAR RIBONUCLEOPROTEIN PROTEIN MPP10"/>
    <property type="match status" value="1"/>
</dbReference>
<feature type="compositionally biased region" description="Basic and acidic residues" evidence="7">
    <location>
        <begin position="428"/>
        <end position="442"/>
    </location>
</feature>
<feature type="compositionally biased region" description="Basic residues" evidence="7">
    <location>
        <begin position="413"/>
        <end position="424"/>
    </location>
</feature>
<feature type="region of interest" description="Disordered" evidence="7">
    <location>
        <begin position="137"/>
        <end position="185"/>
    </location>
</feature>
<dbReference type="PANTHER" id="PTHR17039:SF0">
    <property type="entry name" value="U3 SMALL NUCLEOLAR RIBONUCLEOPROTEIN PROTEIN MPP10"/>
    <property type="match status" value="1"/>
</dbReference>
<evidence type="ECO:0000256" key="3">
    <source>
        <dbReference type="ARBA" id="ARBA00022552"/>
    </source>
</evidence>
<dbReference type="GO" id="GO:0032040">
    <property type="term" value="C:small-subunit processome"/>
    <property type="evidence" value="ECO:0007669"/>
    <property type="project" value="TreeGrafter"/>
</dbReference>
<evidence type="ECO:0000256" key="2">
    <source>
        <dbReference type="ARBA" id="ARBA00022517"/>
    </source>
</evidence>
<sequence>MKNEEKCHDLPKCKEAVPELYIDDLDDEQIWQLVELQSKGLLASPDSLEGLDDSNLCFMVAKLSSLAKYDKLGVEDDEGRMRTLMVEETKGAVDWVTRKVVAWNYDRKDDDVDYMQDMSDGEEEDEVMYKDFFDEAPEGENTNINRDEEEEEYEEEYEENDAESKGRGYSERADNEGDSSTMPLLGQKQLETKSSYEKEREKEMRMINTLEEDVITEKPWHLRGEISATNRPENSALEEQMDYNIGVRQKPVITEDITTLLERVILGRIRSKAFDDVERKVKVAADPFEFKKKLLLDQEKSKQSLAEIYEQEYLKQNEASSKKDEEETAEHKEIRERMDSLFSQLDMLANFHYIPKQVQPEVKIKSNLPAISIEEATPLAMSDASTLAPQEIMAPIQGELKGKDERTSTDKKRERRKKKQHQKGRAIVQEKKLKEKLKKAGPDGKLNASSMLKVVEKAVKAGHVKMVSRESANQN</sequence>
<organism evidence="8 9">
    <name type="scientific">Penaeus vannamei</name>
    <name type="common">Whiteleg shrimp</name>
    <name type="synonym">Litopenaeus vannamei</name>
    <dbReference type="NCBI Taxonomy" id="6689"/>
    <lineage>
        <taxon>Eukaryota</taxon>
        <taxon>Metazoa</taxon>
        <taxon>Ecdysozoa</taxon>
        <taxon>Arthropoda</taxon>
        <taxon>Crustacea</taxon>
        <taxon>Multicrustacea</taxon>
        <taxon>Malacostraca</taxon>
        <taxon>Eumalacostraca</taxon>
        <taxon>Eucarida</taxon>
        <taxon>Decapoda</taxon>
        <taxon>Dendrobranchiata</taxon>
        <taxon>Penaeoidea</taxon>
        <taxon>Penaeidae</taxon>
        <taxon>Penaeus</taxon>
    </lineage>
</organism>
<protein>
    <submittedName>
        <fullName evidence="8">Putative U3 small nucleolar ribonucleoprotein MPP10</fullName>
    </submittedName>
</protein>
<gene>
    <name evidence="8" type="ORF">C7M84_021440</name>
</gene>
<comment type="similarity">
    <text evidence="6">Belongs to the MPP10 family.</text>
</comment>
<dbReference type="GO" id="GO:0034457">
    <property type="term" value="C:Mpp10 complex"/>
    <property type="evidence" value="ECO:0007669"/>
    <property type="project" value="InterPro"/>
</dbReference>
<evidence type="ECO:0000256" key="6">
    <source>
        <dbReference type="ARBA" id="ARBA00029455"/>
    </source>
</evidence>
<evidence type="ECO:0000256" key="4">
    <source>
        <dbReference type="ARBA" id="ARBA00023242"/>
    </source>
</evidence>
<evidence type="ECO:0000313" key="8">
    <source>
        <dbReference type="EMBL" id="ROT60896.1"/>
    </source>
</evidence>
<keyword evidence="4" id="KW-0539">Nucleus</keyword>
<name>A0A3R7LPG6_PENVA</name>
<dbReference type="Proteomes" id="UP000283509">
    <property type="component" value="Unassembled WGS sequence"/>
</dbReference>
<evidence type="ECO:0000256" key="1">
    <source>
        <dbReference type="ARBA" id="ARBA00004604"/>
    </source>
</evidence>
<evidence type="ECO:0000256" key="7">
    <source>
        <dbReference type="SAM" id="MobiDB-lite"/>
    </source>
</evidence>
<dbReference type="AlphaFoldDB" id="A0A3R7LPG6"/>
<keyword evidence="2" id="KW-0690">Ribosome biogenesis</keyword>
<dbReference type="STRING" id="6689.A0A3R7LPG6"/>
<dbReference type="GO" id="GO:0005732">
    <property type="term" value="C:sno(s)RNA-containing ribonucleoprotein complex"/>
    <property type="evidence" value="ECO:0007669"/>
    <property type="project" value="InterPro"/>
</dbReference>
<comment type="caution">
    <text evidence="8">The sequence shown here is derived from an EMBL/GenBank/DDBJ whole genome shotgun (WGS) entry which is preliminary data.</text>
</comment>
<dbReference type="OrthoDB" id="445326at2759"/>